<keyword evidence="3" id="KW-1003">Cell membrane</keyword>
<sequence length="392" mass="43302">MYFEYVARQKDGTLVDGWVPAKHKQHASDVLNSRGLNVLVIKRGLTRIPLKVSREDLLTALRELASLRASGMPLDKAISSLAKVAESKVLRKAWSQILASLENGLSLSDAMETLPHVFPQYVPPMLRLGEANGDLPGALYSVAERVEREENLLSEVRSALTYPAFLLFISFAIMLFLFSYVLPNFKSMVEGKDNDTALASLIAVSDWVNTNFDFILLGLMIMVSLLWYFNHRGILQAKLFSLLTYLPFTKRLLLAWDIVQFSSSMQRLLSSGVELVEGVELSTESLASASLKKRLEDVIIKVKQGSSLAAAMSQLKVFPDMVLQMIHTGEAGANLGQSFGEINTLYERRLKLGLHQVVTLLEPAVIVFMGGLIGSIMVVIISGIISVNEISL</sequence>
<accession>A0A418YDV9</accession>
<feature type="transmembrane region" description="Helical" evidence="7">
    <location>
        <begin position="357"/>
        <end position="385"/>
    </location>
</feature>
<evidence type="ECO:0000256" key="1">
    <source>
        <dbReference type="ARBA" id="ARBA00004651"/>
    </source>
</evidence>
<dbReference type="GO" id="GO:0005886">
    <property type="term" value="C:plasma membrane"/>
    <property type="evidence" value="ECO:0007669"/>
    <property type="project" value="UniProtKB-SubCell"/>
</dbReference>
<evidence type="ECO:0000259" key="8">
    <source>
        <dbReference type="Pfam" id="PF00482"/>
    </source>
</evidence>
<proteinExistence type="inferred from homology"/>
<keyword evidence="10" id="KW-1185">Reference proteome</keyword>
<feature type="transmembrane region" description="Helical" evidence="7">
    <location>
        <begin position="212"/>
        <end position="229"/>
    </location>
</feature>
<dbReference type="AlphaFoldDB" id="A0A418YDV9"/>
<evidence type="ECO:0000256" key="6">
    <source>
        <dbReference type="ARBA" id="ARBA00023136"/>
    </source>
</evidence>
<dbReference type="RefSeq" id="WP_119910926.1">
    <property type="nucleotide sequence ID" value="NZ_QZCH01000014.1"/>
</dbReference>
<organism evidence="9 10">
    <name type="scientific">Motilimonas pumila</name>
    <dbReference type="NCBI Taxonomy" id="2303987"/>
    <lineage>
        <taxon>Bacteria</taxon>
        <taxon>Pseudomonadati</taxon>
        <taxon>Pseudomonadota</taxon>
        <taxon>Gammaproteobacteria</taxon>
        <taxon>Alteromonadales</taxon>
        <taxon>Alteromonadales genera incertae sedis</taxon>
        <taxon>Motilimonas</taxon>
    </lineage>
</organism>
<dbReference type="Proteomes" id="UP000283255">
    <property type="component" value="Unassembled WGS sequence"/>
</dbReference>
<evidence type="ECO:0000313" key="10">
    <source>
        <dbReference type="Proteomes" id="UP000283255"/>
    </source>
</evidence>
<dbReference type="OrthoDB" id="9805682at2"/>
<evidence type="ECO:0000256" key="3">
    <source>
        <dbReference type="ARBA" id="ARBA00022475"/>
    </source>
</evidence>
<feature type="transmembrane region" description="Helical" evidence="7">
    <location>
        <begin position="160"/>
        <end position="182"/>
    </location>
</feature>
<keyword evidence="5 7" id="KW-1133">Transmembrane helix</keyword>
<feature type="domain" description="Type II secretion system protein GspF" evidence="8">
    <location>
        <begin position="60"/>
        <end position="183"/>
    </location>
</feature>
<evidence type="ECO:0000256" key="4">
    <source>
        <dbReference type="ARBA" id="ARBA00022692"/>
    </source>
</evidence>
<reference evidence="9 10" key="1">
    <citation type="submission" date="2018-09" db="EMBL/GenBank/DDBJ databases">
        <authorList>
            <person name="Wang F."/>
        </authorList>
    </citation>
    <scope>NUCLEOTIDE SEQUENCE [LARGE SCALE GENOMIC DNA]</scope>
    <source>
        <strain evidence="9 10">PLHSC7-2</strain>
    </source>
</reference>
<keyword evidence="4 7" id="KW-0812">Transmembrane</keyword>
<keyword evidence="6 7" id="KW-0472">Membrane</keyword>
<evidence type="ECO:0000256" key="2">
    <source>
        <dbReference type="ARBA" id="ARBA00005745"/>
    </source>
</evidence>
<evidence type="ECO:0000313" key="9">
    <source>
        <dbReference type="EMBL" id="RJG42725.1"/>
    </source>
</evidence>
<protein>
    <submittedName>
        <fullName evidence="9">Type II secretion system F family protein</fullName>
    </submittedName>
</protein>
<dbReference type="PRINTS" id="PR00812">
    <property type="entry name" value="BCTERIALGSPF"/>
</dbReference>
<evidence type="ECO:0000256" key="5">
    <source>
        <dbReference type="ARBA" id="ARBA00022989"/>
    </source>
</evidence>
<reference evidence="9 10" key="2">
    <citation type="submission" date="2019-01" db="EMBL/GenBank/DDBJ databases">
        <title>Motilimonas pumilus sp. nov., isolated from the gut of sea cucumber (Apostichopus japonicus).</title>
        <authorList>
            <person name="Wang F.-Q."/>
            <person name="Ren L.-H."/>
            <person name="Lin Y.-W."/>
            <person name="Sun G.-H."/>
            <person name="Du Z.-J."/>
            <person name="Zhao J.-X."/>
            <person name="Liu X.-J."/>
            <person name="Liu L.-J."/>
        </authorList>
    </citation>
    <scope>NUCLEOTIDE SEQUENCE [LARGE SCALE GENOMIC DNA]</scope>
    <source>
        <strain evidence="9 10">PLHSC7-2</strain>
    </source>
</reference>
<dbReference type="PANTHER" id="PTHR30012">
    <property type="entry name" value="GENERAL SECRETION PATHWAY PROTEIN"/>
    <property type="match status" value="1"/>
</dbReference>
<comment type="subcellular location">
    <subcellularLocation>
        <location evidence="1">Cell membrane</location>
        <topology evidence="1">Multi-pass membrane protein</topology>
    </subcellularLocation>
</comment>
<comment type="similarity">
    <text evidence="2">Belongs to the GSP F family.</text>
</comment>
<dbReference type="InterPro" id="IPR018076">
    <property type="entry name" value="T2SS_GspF_dom"/>
</dbReference>
<dbReference type="EMBL" id="QZCH01000014">
    <property type="protein sequence ID" value="RJG42725.1"/>
    <property type="molecule type" value="Genomic_DNA"/>
</dbReference>
<dbReference type="PANTHER" id="PTHR30012:SF0">
    <property type="entry name" value="TYPE II SECRETION SYSTEM PROTEIN F-RELATED"/>
    <property type="match status" value="1"/>
</dbReference>
<dbReference type="InterPro" id="IPR003004">
    <property type="entry name" value="GspF/PilC"/>
</dbReference>
<dbReference type="InterPro" id="IPR042094">
    <property type="entry name" value="T2SS_GspF_sf"/>
</dbReference>
<feature type="domain" description="Type II secretion system protein GspF" evidence="8">
    <location>
        <begin position="261"/>
        <end position="381"/>
    </location>
</feature>
<dbReference type="Gene3D" id="1.20.81.30">
    <property type="entry name" value="Type II secretion system (T2SS), domain F"/>
    <property type="match status" value="2"/>
</dbReference>
<name>A0A418YDV9_9GAMM</name>
<gene>
    <name evidence="9" type="ORF">D1Z90_11580</name>
</gene>
<comment type="caution">
    <text evidence="9">The sequence shown here is derived from an EMBL/GenBank/DDBJ whole genome shotgun (WGS) entry which is preliminary data.</text>
</comment>
<evidence type="ECO:0000256" key="7">
    <source>
        <dbReference type="SAM" id="Phobius"/>
    </source>
</evidence>
<dbReference type="Pfam" id="PF00482">
    <property type="entry name" value="T2SSF"/>
    <property type="match status" value="2"/>
</dbReference>